<comment type="caution">
    <text evidence="1">The sequence shown here is derived from an EMBL/GenBank/DDBJ whole genome shotgun (WGS) entry which is preliminary data.</text>
</comment>
<sequence length="90" mass="9601">MAGLPERDKLSSYQVISFVLGLTMLRGRSGMGSVFAPCVAESTPPEPIPSLQENTINIKNRALGSLVILYSGEKTATDPGFYATDCSDMS</sequence>
<gene>
    <name evidence="1" type="ORF">JOE21_001880</name>
</gene>
<keyword evidence="2" id="KW-1185">Reference proteome</keyword>
<protein>
    <submittedName>
        <fullName evidence="1">Uncharacterized protein</fullName>
    </submittedName>
</protein>
<organism evidence="1 2">
    <name type="scientific">Desmospora profundinema</name>
    <dbReference type="NCBI Taxonomy" id="1571184"/>
    <lineage>
        <taxon>Bacteria</taxon>
        <taxon>Bacillati</taxon>
        <taxon>Bacillota</taxon>
        <taxon>Bacilli</taxon>
        <taxon>Bacillales</taxon>
        <taxon>Thermoactinomycetaceae</taxon>
        <taxon>Desmospora</taxon>
    </lineage>
</organism>
<dbReference type="EMBL" id="JAVDQG010000004">
    <property type="protein sequence ID" value="MDR6225874.1"/>
    <property type="molecule type" value="Genomic_DNA"/>
</dbReference>
<evidence type="ECO:0000313" key="2">
    <source>
        <dbReference type="Proteomes" id="UP001185012"/>
    </source>
</evidence>
<reference evidence="1 2" key="1">
    <citation type="submission" date="2023-07" db="EMBL/GenBank/DDBJ databases">
        <title>Genomic Encyclopedia of Type Strains, Phase IV (KMG-IV): sequencing the most valuable type-strain genomes for metagenomic binning, comparative biology and taxonomic classification.</title>
        <authorList>
            <person name="Goeker M."/>
        </authorList>
    </citation>
    <scope>NUCLEOTIDE SEQUENCE [LARGE SCALE GENOMIC DNA]</scope>
    <source>
        <strain evidence="1 2">DSM 45903</strain>
    </source>
</reference>
<evidence type="ECO:0000313" key="1">
    <source>
        <dbReference type="EMBL" id="MDR6225874.1"/>
    </source>
</evidence>
<dbReference type="Proteomes" id="UP001185012">
    <property type="component" value="Unassembled WGS sequence"/>
</dbReference>
<accession>A0ABU1IM62</accession>
<name>A0ABU1IM62_9BACL</name>
<proteinExistence type="predicted"/>